<name>A0A8J2Z9Z6_9PROT</name>
<dbReference type="AlphaFoldDB" id="A0A8J2Z9Z6"/>
<evidence type="ECO:0000256" key="1">
    <source>
        <dbReference type="SAM" id="MobiDB-lite"/>
    </source>
</evidence>
<comment type="caution">
    <text evidence="2">The sequence shown here is derived from an EMBL/GenBank/DDBJ whole genome shotgun (WGS) entry which is preliminary data.</text>
</comment>
<evidence type="ECO:0000313" key="3">
    <source>
        <dbReference type="Proteomes" id="UP000597507"/>
    </source>
</evidence>
<protein>
    <submittedName>
        <fullName evidence="2">Uncharacterized protein</fullName>
    </submittedName>
</protein>
<accession>A0A8J2Z9Z6</accession>
<proteinExistence type="predicted"/>
<organism evidence="2 3">
    <name type="scientific">Caldovatus sediminis</name>
    <dbReference type="NCBI Taxonomy" id="2041189"/>
    <lineage>
        <taxon>Bacteria</taxon>
        <taxon>Pseudomonadati</taxon>
        <taxon>Pseudomonadota</taxon>
        <taxon>Alphaproteobacteria</taxon>
        <taxon>Acetobacterales</taxon>
        <taxon>Roseomonadaceae</taxon>
        <taxon>Caldovatus</taxon>
    </lineage>
</organism>
<evidence type="ECO:0000313" key="2">
    <source>
        <dbReference type="EMBL" id="GGG27709.1"/>
    </source>
</evidence>
<feature type="region of interest" description="Disordered" evidence="1">
    <location>
        <begin position="108"/>
        <end position="130"/>
    </location>
</feature>
<sequence>MCVPAAHGGFGLQLGREGLNLFNVGLTASWKGLVELIVLFACAPADTYEANRGTWGDGRRFCGELALWSGARVIAARDTQRYTYWPDGSQPIDFGAWEGPLYEFSGTNPEGARMLDPSPYRVQRDRASAA</sequence>
<reference evidence="2 3" key="1">
    <citation type="journal article" date="2014" name="Int. J. Syst. Evol. Microbiol.">
        <title>Complete genome sequence of Corynebacterium casei LMG S-19264T (=DSM 44701T), isolated from a smear-ripened cheese.</title>
        <authorList>
            <consortium name="US DOE Joint Genome Institute (JGI-PGF)"/>
            <person name="Walter F."/>
            <person name="Albersmeier A."/>
            <person name="Kalinowski J."/>
            <person name="Ruckert C."/>
        </authorList>
    </citation>
    <scope>NUCLEOTIDE SEQUENCE [LARGE SCALE GENOMIC DNA]</scope>
    <source>
        <strain evidence="2 3">CGMCC 1.16330</strain>
    </source>
</reference>
<dbReference type="EMBL" id="BMKS01000003">
    <property type="protein sequence ID" value="GGG27709.1"/>
    <property type="molecule type" value="Genomic_DNA"/>
</dbReference>
<dbReference type="RefSeq" id="WP_188899337.1">
    <property type="nucleotide sequence ID" value="NZ_BMKS01000003.1"/>
</dbReference>
<gene>
    <name evidence="2" type="ORF">GCM10010964_14550</name>
</gene>
<keyword evidence="3" id="KW-1185">Reference proteome</keyword>
<dbReference type="Proteomes" id="UP000597507">
    <property type="component" value="Unassembled WGS sequence"/>
</dbReference>